<evidence type="ECO:0000313" key="2">
    <source>
        <dbReference type="EMBL" id="CAD7393090.1"/>
    </source>
</evidence>
<name>A0A7R9CAX7_TIMCR</name>
<reference evidence="2" key="1">
    <citation type="submission" date="2020-11" db="EMBL/GenBank/DDBJ databases">
        <authorList>
            <person name="Tran Van P."/>
        </authorList>
    </citation>
    <scope>NUCLEOTIDE SEQUENCE</scope>
</reference>
<evidence type="ECO:0008006" key="3">
    <source>
        <dbReference type="Google" id="ProtNLM"/>
    </source>
</evidence>
<proteinExistence type="predicted"/>
<dbReference type="EMBL" id="OC316639">
    <property type="protein sequence ID" value="CAD7393090.1"/>
    <property type="molecule type" value="Genomic_DNA"/>
</dbReference>
<sequence>MKGKVFGQTDKCATGWPNCLQNQDSNLCLLVNSYREISANHALASLAAQSLARTLVSLVKPYDSYYEVVEPVHDLIYPSRVTTETNNQPSSTPVLCFSFLSKCPFLFLSRHFQDRVKGSGRSAVPPSIWATGQTVVAVRNDCDFDEQCSMTTPQTECRDGKCMCQGNMYPYVKDNITQCFVRGEKKIGDKCEESLDCGYDGGVCDKTKKPICQCSPELPVTNHIDKCGKVAGCYLVPILVTAKSDAIASWVVDTSCSRIGREGELTNHATEQQRSERRIFEAGLDACAGSSLVIFWDSLKGSLPQAKKKTISLASHSVPRISQIVITGYHGYSWVVLTPQTDHGPPQYVDPAMIGVLVGMALMFIIICVVLRLFSK</sequence>
<gene>
    <name evidence="2" type="ORF">TCEB3V08_LOCUS1089</name>
</gene>
<accession>A0A7R9CAX7</accession>
<feature type="transmembrane region" description="Helical" evidence="1">
    <location>
        <begin position="352"/>
        <end position="374"/>
    </location>
</feature>
<evidence type="ECO:0000256" key="1">
    <source>
        <dbReference type="SAM" id="Phobius"/>
    </source>
</evidence>
<keyword evidence="1" id="KW-0812">Transmembrane</keyword>
<protein>
    <recommendedName>
        <fullName evidence="3">EB domain-containing protein</fullName>
    </recommendedName>
</protein>
<keyword evidence="1" id="KW-1133">Transmembrane helix</keyword>
<dbReference type="AlphaFoldDB" id="A0A7R9CAX7"/>
<keyword evidence="1" id="KW-0472">Membrane</keyword>
<organism evidence="2">
    <name type="scientific">Timema cristinae</name>
    <name type="common">Walking stick</name>
    <dbReference type="NCBI Taxonomy" id="61476"/>
    <lineage>
        <taxon>Eukaryota</taxon>
        <taxon>Metazoa</taxon>
        <taxon>Ecdysozoa</taxon>
        <taxon>Arthropoda</taxon>
        <taxon>Hexapoda</taxon>
        <taxon>Insecta</taxon>
        <taxon>Pterygota</taxon>
        <taxon>Neoptera</taxon>
        <taxon>Polyneoptera</taxon>
        <taxon>Phasmatodea</taxon>
        <taxon>Timematodea</taxon>
        <taxon>Timematoidea</taxon>
        <taxon>Timematidae</taxon>
        <taxon>Timema</taxon>
    </lineage>
</organism>